<dbReference type="Gene3D" id="3.10.620.30">
    <property type="match status" value="1"/>
</dbReference>
<protein>
    <submittedName>
        <fullName evidence="1">Putative transglutaminase-like cysteine proteinase</fullName>
    </submittedName>
</protein>
<gene>
    <name evidence="1" type="ORF">EDC61_10782</name>
</gene>
<accession>A0A4R3JXL2</accession>
<reference evidence="1 2" key="1">
    <citation type="submission" date="2019-03" db="EMBL/GenBank/DDBJ databases">
        <title>Genomic Encyclopedia of Type Strains, Phase IV (KMG-IV): sequencing the most valuable type-strain genomes for metagenomic binning, comparative biology and taxonomic classification.</title>
        <authorList>
            <person name="Goeker M."/>
        </authorList>
    </citation>
    <scope>NUCLEOTIDE SEQUENCE [LARGE SCALE GENOMIC DNA]</scope>
    <source>
        <strain evidence="1 2">DSM 103923</strain>
    </source>
</reference>
<dbReference type="AlphaFoldDB" id="A0A4R3JXL2"/>
<comment type="caution">
    <text evidence="1">The sequence shown here is derived from an EMBL/GenBank/DDBJ whole genome shotgun (WGS) entry which is preliminary data.</text>
</comment>
<name>A0A4R3JXL2_9PROT</name>
<evidence type="ECO:0000313" key="1">
    <source>
        <dbReference type="EMBL" id="TCS71944.1"/>
    </source>
</evidence>
<dbReference type="InterPro" id="IPR010319">
    <property type="entry name" value="Transglutaminase-like_Cys_pept"/>
</dbReference>
<dbReference type="Proteomes" id="UP000295135">
    <property type="component" value="Unassembled WGS sequence"/>
</dbReference>
<dbReference type="EMBL" id="SLZY01000007">
    <property type="protein sequence ID" value="TCS71944.1"/>
    <property type="molecule type" value="Genomic_DNA"/>
</dbReference>
<dbReference type="OrthoDB" id="5401788at2"/>
<sequence length="232" mass="26255">MPFRRLLTLCLIIAGGLLALRSAASIVDFSKGLIDHVSQRFGPEAPARLYAWQILARKIQAQEGGNLRLKALRSQDGQAEMPVLVAVNNFFNRVPYYEDQVHWRVPDYWATPVETLGSYGADCEDYSIAKYLTLKELGLPIERMRITYVRALNLGVSHMVLAYYPTPEADPLILDNLINPIKRGSERTDLEPVYSFNDDDLWMASGQSRKGGASAVRLWQELQAKLARERQM</sequence>
<dbReference type="RefSeq" id="WP_126463671.1">
    <property type="nucleotide sequence ID" value="NZ_AP018721.1"/>
</dbReference>
<keyword evidence="2" id="KW-1185">Reference proteome</keyword>
<proteinExistence type="predicted"/>
<dbReference type="Pfam" id="PF06035">
    <property type="entry name" value="Peptidase_C93"/>
    <property type="match status" value="1"/>
</dbReference>
<evidence type="ECO:0000313" key="2">
    <source>
        <dbReference type="Proteomes" id="UP000295135"/>
    </source>
</evidence>
<dbReference type="PANTHER" id="PTHR39327:SF1">
    <property type="entry name" value="BLR5470 PROTEIN"/>
    <property type="match status" value="1"/>
</dbReference>
<dbReference type="PANTHER" id="PTHR39327">
    <property type="match status" value="1"/>
</dbReference>
<organism evidence="1 2">
    <name type="scientific">Sulfuritortus calidifontis</name>
    <dbReference type="NCBI Taxonomy" id="1914471"/>
    <lineage>
        <taxon>Bacteria</taxon>
        <taxon>Pseudomonadati</taxon>
        <taxon>Pseudomonadota</taxon>
        <taxon>Betaproteobacteria</taxon>
        <taxon>Nitrosomonadales</taxon>
        <taxon>Thiobacillaceae</taxon>
        <taxon>Sulfuritortus</taxon>
    </lineage>
</organism>